<feature type="transmembrane region" description="Helical" evidence="1">
    <location>
        <begin position="128"/>
        <end position="150"/>
    </location>
</feature>
<dbReference type="SUPFAM" id="SSF103473">
    <property type="entry name" value="MFS general substrate transporter"/>
    <property type="match status" value="1"/>
</dbReference>
<organism evidence="2 3">
    <name type="scientific">Heterodera schachtii</name>
    <name type="common">Sugarbeet cyst nematode worm</name>
    <name type="synonym">Tylenchus schachtii</name>
    <dbReference type="NCBI Taxonomy" id="97005"/>
    <lineage>
        <taxon>Eukaryota</taxon>
        <taxon>Metazoa</taxon>
        <taxon>Ecdysozoa</taxon>
        <taxon>Nematoda</taxon>
        <taxon>Chromadorea</taxon>
        <taxon>Rhabditida</taxon>
        <taxon>Tylenchina</taxon>
        <taxon>Tylenchomorpha</taxon>
        <taxon>Tylenchoidea</taxon>
        <taxon>Heteroderidae</taxon>
        <taxon>Heteroderinae</taxon>
        <taxon>Heterodera</taxon>
    </lineage>
</organism>
<dbReference type="AlphaFoldDB" id="A0ABD2IFD9"/>
<keyword evidence="1" id="KW-0812">Transmembrane</keyword>
<keyword evidence="3" id="KW-1185">Reference proteome</keyword>
<feature type="transmembrane region" description="Helical" evidence="1">
    <location>
        <begin position="171"/>
        <end position="191"/>
    </location>
</feature>
<keyword evidence="1" id="KW-0472">Membrane</keyword>
<reference evidence="2 3" key="1">
    <citation type="submission" date="2024-10" db="EMBL/GenBank/DDBJ databases">
        <authorList>
            <person name="Kim D."/>
        </authorList>
    </citation>
    <scope>NUCLEOTIDE SEQUENCE [LARGE SCALE GENOMIC DNA]</scope>
    <source>
        <strain evidence="2">Taebaek</strain>
    </source>
</reference>
<proteinExistence type="predicted"/>
<evidence type="ECO:0000313" key="3">
    <source>
        <dbReference type="Proteomes" id="UP001620645"/>
    </source>
</evidence>
<dbReference type="Proteomes" id="UP001620645">
    <property type="component" value="Unassembled WGS sequence"/>
</dbReference>
<dbReference type="PANTHER" id="PTHR28658:SF1">
    <property type="entry name" value="MAJOR FACILITATOR SUPERFAMILY DOMAIN CONTAINING 13B"/>
    <property type="match status" value="1"/>
</dbReference>
<dbReference type="InterPro" id="IPR036259">
    <property type="entry name" value="MFS_trans_sf"/>
</dbReference>
<feature type="transmembrane region" description="Helical" evidence="1">
    <location>
        <begin position="84"/>
        <end position="108"/>
    </location>
</feature>
<comment type="caution">
    <text evidence="2">The sequence shown here is derived from an EMBL/GenBank/DDBJ whole genome shotgun (WGS) entry which is preliminary data.</text>
</comment>
<dbReference type="PANTHER" id="PTHR28658">
    <property type="entry name" value="TRANSMEMBRANE PROTEIN 180"/>
    <property type="match status" value="1"/>
</dbReference>
<dbReference type="InterPro" id="IPR040035">
    <property type="entry name" value="TMEM180"/>
</dbReference>
<evidence type="ECO:0000313" key="2">
    <source>
        <dbReference type="EMBL" id="KAL3074888.1"/>
    </source>
</evidence>
<keyword evidence="1" id="KW-1133">Transmembrane helix</keyword>
<name>A0ABD2IFD9_HETSC</name>
<gene>
    <name evidence="2" type="ORF">niasHS_014333</name>
</gene>
<evidence type="ECO:0000256" key="1">
    <source>
        <dbReference type="SAM" id="Phobius"/>
    </source>
</evidence>
<dbReference type="EMBL" id="JBICCN010000356">
    <property type="protein sequence ID" value="KAL3074888.1"/>
    <property type="molecule type" value="Genomic_DNA"/>
</dbReference>
<accession>A0ABD2IFD9</accession>
<protein>
    <submittedName>
        <fullName evidence="2">Uncharacterized protein</fullName>
    </submittedName>
</protein>
<sequence length="208" mass="23212">MGTGGRADQASAKDFQCIVFTNFIHNFEKCQPHEFCCDCHRHSHSPNGAAQGLVTTQRFLRRLYPFATDGCFCFGTYRVMMYGLLASVCSAFLYALSASPLVIILFMVLDSVIVHAIAPLNPVSSLVFSLNALFTKPAISIAPVVIVYLLNQNGYELYRSKGHIFDQLRVCMARVPFVIPLLLGTVELLAFRHYSLRHKHRPTSALPI</sequence>